<dbReference type="OrthoDB" id="9803598at2"/>
<dbReference type="InterPro" id="IPR019999">
    <property type="entry name" value="Anth_synth_I-like"/>
</dbReference>
<dbReference type="GO" id="GO:0000162">
    <property type="term" value="P:L-tryptophan biosynthetic process"/>
    <property type="evidence" value="ECO:0007669"/>
    <property type="project" value="TreeGrafter"/>
</dbReference>
<name>X5MEL3_9HYPH</name>
<accession>X5MEL3</accession>
<dbReference type="EMBL" id="HG966617">
    <property type="protein sequence ID" value="CDO59289.1"/>
    <property type="molecule type" value="Genomic_DNA"/>
</dbReference>
<protein>
    <recommendedName>
        <fullName evidence="1">aminodeoxychorismate synthase</fullName>
        <ecNumber evidence="1">2.6.1.85</ecNumber>
    </recommendedName>
</protein>
<dbReference type="HOGENOM" id="CLU_006493_7_2_5"/>
<gene>
    <name evidence="5" type="ORF">BN1012_Phect1075</name>
</gene>
<evidence type="ECO:0000256" key="1">
    <source>
        <dbReference type="ARBA" id="ARBA00013139"/>
    </source>
</evidence>
<dbReference type="InterPro" id="IPR015890">
    <property type="entry name" value="Chorismate_C"/>
</dbReference>
<evidence type="ECO:0000259" key="4">
    <source>
        <dbReference type="Pfam" id="PF04715"/>
    </source>
</evidence>
<dbReference type="KEGG" id="pect:BN1012_Phect1075"/>
<keyword evidence="5" id="KW-0032">Aminotransferase</keyword>
<dbReference type="PANTHER" id="PTHR11236:SF50">
    <property type="entry name" value="AMINODEOXYCHORISMATE SYNTHASE COMPONENT 1"/>
    <property type="match status" value="1"/>
</dbReference>
<proteinExistence type="predicted"/>
<keyword evidence="6" id="KW-1185">Reference proteome</keyword>
<feature type="domain" description="Anthranilate synthase component I N-terminal" evidence="4">
    <location>
        <begin position="12"/>
        <end position="127"/>
    </location>
</feature>
<dbReference type="InterPro" id="IPR005802">
    <property type="entry name" value="ADC_synth_comp_1"/>
</dbReference>
<organism evidence="5 6">
    <name type="scientific">Candidatus Phaeomarinibacter ectocarpi</name>
    <dbReference type="NCBI Taxonomy" id="1458461"/>
    <lineage>
        <taxon>Bacteria</taxon>
        <taxon>Pseudomonadati</taxon>
        <taxon>Pseudomonadota</taxon>
        <taxon>Alphaproteobacteria</taxon>
        <taxon>Hyphomicrobiales</taxon>
        <taxon>Parvibaculaceae</taxon>
        <taxon>Candidatus Phaeomarinibacter</taxon>
    </lineage>
</organism>
<keyword evidence="2 5" id="KW-0808">Transferase</keyword>
<dbReference type="Pfam" id="PF04715">
    <property type="entry name" value="Anth_synt_I_N"/>
    <property type="match status" value="1"/>
</dbReference>
<dbReference type="PANTHER" id="PTHR11236">
    <property type="entry name" value="AMINOBENZOATE/ANTHRANILATE SYNTHASE"/>
    <property type="match status" value="1"/>
</dbReference>
<dbReference type="NCBIfam" id="TIGR00553">
    <property type="entry name" value="pabB"/>
    <property type="match status" value="1"/>
</dbReference>
<dbReference type="Proteomes" id="UP000032160">
    <property type="component" value="Chromosome I"/>
</dbReference>
<dbReference type="InterPro" id="IPR006805">
    <property type="entry name" value="Anth_synth_I_N"/>
</dbReference>
<dbReference type="GO" id="GO:0046820">
    <property type="term" value="F:4-amino-4-deoxychorismate synthase activity"/>
    <property type="evidence" value="ECO:0007669"/>
    <property type="project" value="UniProtKB-EC"/>
</dbReference>
<evidence type="ECO:0000256" key="2">
    <source>
        <dbReference type="ARBA" id="ARBA00022679"/>
    </source>
</evidence>
<dbReference type="RefSeq" id="WP_052535339.1">
    <property type="nucleotide sequence ID" value="NZ_HG966617.1"/>
</dbReference>
<dbReference type="Pfam" id="PF00425">
    <property type="entry name" value="Chorismate_bind"/>
    <property type="match status" value="1"/>
</dbReference>
<dbReference type="STRING" id="1458461.BN1012_Phect1075"/>
<dbReference type="PRINTS" id="PR00095">
    <property type="entry name" value="ANTSNTHASEI"/>
</dbReference>
<evidence type="ECO:0000313" key="5">
    <source>
        <dbReference type="EMBL" id="CDO59289.1"/>
    </source>
</evidence>
<dbReference type="EC" id="2.6.1.85" evidence="1"/>
<dbReference type="GO" id="GO:0009396">
    <property type="term" value="P:folic acid-containing compound biosynthetic process"/>
    <property type="evidence" value="ECO:0007669"/>
    <property type="project" value="InterPro"/>
</dbReference>
<reference evidence="5 6" key="1">
    <citation type="journal article" date="2014" name="Front. Genet.">
        <title>Genome and metabolic network of "Candidatus Phaeomarinobacter ectocarpi" Ec32, a new candidate genus of Alphaproteobacteria frequently associated with brown algae.</title>
        <authorList>
            <person name="Dittami S.M."/>
            <person name="Barbeyron T."/>
            <person name="Boyen C."/>
            <person name="Cambefort J."/>
            <person name="Collet G."/>
            <person name="Delage L."/>
            <person name="Gobet A."/>
            <person name="Groisillier A."/>
            <person name="Leblanc C."/>
            <person name="Michel G."/>
            <person name="Scornet D."/>
            <person name="Siegel A."/>
            <person name="Tapia J.E."/>
            <person name="Tonon T."/>
        </authorList>
    </citation>
    <scope>NUCLEOTIDE SEQUENCE [LARGE SCALE GENOMIC DNA]</scope>
    <source>
        <strain evidence="5 6">Ec32</strain>
    </source>
</reference>
<evidence type="ECO:0000259" key="3">
    <source>
        <dbReference type="Pfam" id="PF00425"/>
    </source>
</evidence>
<evidence type="ECO:0000313" key="6">
    <source>
        <dbReference type="Proteomes" id="UP000032160"/>
    </source>
</evidence>
<dbReference type="InterPro" id="IPR005801">
    <property type="entry name" value="ADC_synthase"/>
</dbReference>
<dbReference type="Gene3D" id="3.60.120.10">
    <property type="entry name" value="Anthranilate synthase"/>
    <property type="match status" value="1"/>
</dbReference>
<sequence length="454" mass="48964">MTLPTGIRPADIFAPVADRPFAQLLDWQGSDDIAYILMDPAETLTITLGKLDSRTRGGAFRRLDAALEAWKQDHSFVPRKTPVPFAGGAAGFFAYELAHDLERLPHPKGMDQDTPVLTVGFYDAVLACPQDANKDADHAFVLSPWDTPVTQDRRAALKALIETASRSRAPATRPCSDPEATIDPDAYRKSVARVIELIHAGDIFQANLAQRFDSSLPADVTPFDIYQRLAGDAPAPFSAHLTLPDRTLVSSSPERFLKITPEGHVRTEPIKGTRPRGETDAHDTALANDLMNSAKDRAENIMIVDLQRNDLSRTCADHSVKVEALCELHSFENVHHLISTVTGTLRTDASSLDCLAACFPGGSITGAPKVRAMEIIADEEPHSRGAYCGSIGFIGLDGAIDTSIAIRTLTITGRQITYHAGGGIVADSDPHDEYDETITKASAMKAALMGSASS</sequence>
<dbReference type="AlphaFoldDB" id="X5MEL3"/>
<feature type="domain" description="Chorismate-utilising enzyme C-terminal" evidence="3">
    <location>
        <begin position="185"/>
        <end position="440"/>
    </location>
</feature>
<dbReference type="SUPFAM" id="SSF56322">
    <property type="entry name" value="ADC synthase"/>
    <property type="match status" value="1"/>
</dbReference>
<dbReference type="PATRIC" id="fig|1458461.3.peg.1075"/>